<proteinExistence type="predicted"/>
<dbReference type="AlphaFoldDB" id="A0AAJ0HPY5"/>
<organism evidence="1 2">
    <name type="scientific">Lasiosphaeria hispida</name>
    <dbReference type="NCBI Taxonomy" id="260671"/>
    <lineage>
        <taxon>Eukaryota</taxon>
        <taxon>Fungi</taxon>
        <taxon>Dikarya</taxon>
        <taxon>Ascomycota</taxon>
        <taxon>Pezizomycotina</taxon>
        <taxon>Sordariomycetes</taxon>
        <taxon>Sordariomycetidae</taxon>
        <taxon>Sordariales</taxon>
        <taxon>Lasiosphaeriaceae</taxon>
        <taxon>Lasiosphaeria</taxon>
    </lineage>
</organism>
<comment type="caution">
    <text evidence="1">The sequence shown here is derived from an EMBL/GenBank/DDBJ whole genome shotgun (WGS) entry which is preliminary data.</text>
</comment>
<keyword evidence="2" id="KW-1185">Reference proteome</keyword>
<protein>
    <submittedName>
        <fullName evidence="1">Uncharacterized protein</fullName>
    </submittedName>
</protein>
<accession>A0AAJ0HPY5</accession>
<name>A0AAJ0HPY5_9PEZI</name>
<gene>
    <name evidence="1" type="ORF">B0T25DRAFT_600203</name>
</gene>
<reference evidence="1" key="1">
    <citation type="journal article" date="2023" name="Mol. Phylogenet. Evol.">
        <title>Genome-scale phylogeny and comparative genomics of the fungal order Sordariales.</title>
        <authorList>
            <person name="Hensen N."/>
            <person name="Bonometti L."/>
            <person name="Westerberg I."/>
            <person name="Brannstrom I.O."/>
            <person name="Guillou S."/>
            <person name="Cros-Aarteil S."/>
            <person name="Calhoun S."/>
            <person name="Haridas S."/>
            <person name="Kuo A."/>
            <person name="Mondo S."/>
            <person name="Pangilinan J."/>
            <person name="Riley R."/>
            <person name="LaButti K."/>
            <person name="Andreopoulos B."/>
            <person name="Lipzen A."/>
            <person name="Chen C."/>
            <person name="Yan M."/>
            <person name="Daum C."/>
            <person name="Ng V."/>
            <person name="Clum A."/>
            <person name="Steindorff A."/>
            <person name="Ohm R.A."/>
            <person name="Martin F."/>
            <person name="Silar P."/>
            <person name="Natvig D.O."/>
            <person name="Lalanne C."/>
            <person name="Gautier V."/>
            <person name="Ament-Velasquez S.L."/>
            <person name="Kruys A."/>
            <person name="Hutchinson M.I."/>
            <person name="Powell A.J."/>
            <person name="Barry K."/>
            <person name="Miller A.N."/>
            <person name="Grigoriev I.V."/>
            <person name="Debuchy R."/>
            <person name="Gladieux P."/>
            <person name="Hiltunen Thoren M."/>
            <person name="Johannesson H."/>
        </authorList>
    </citation>
    <scope>NUCLEOTIDE SEQUENCE</scope>
    <source>
        <strain evidence="1">CBS 955.72</strain>
    </source>
</reference>
<sequence>MRILSAAVVAGGPPWPLFRPAPEVLRLLDMCFLCNSIPPPPRVRTIGHAVVNAARLSFQVNFARFYTRPVFVLVLKIYHTSPSLFELRKHDLHEMLEIYQRLERPEKYSGSIEPGLGHGSIIDEWGHYASQPCTPPYRWRWHRTSSCPRRRRCRLRKGLLLALEEGNQNYPLLERLLKVTQDAGAVDSNTLDPASRLRTLVFLRVGALLWISSVLSVPCICQAFHSLNVVT</sequence>
<dbReference type="Proteomes" id="UP001275084">
    <property type="component" value="Unassembled WGS sequence"/>
</dbReference>
<reference evidence="1" key="2">
    <citation type="submission" date="2023-06" db="EMBL/GenBank/DDBJ databases">
        <authorList>
            <consortium name="Lawrence Berkeley National Laboratory"/>
            <person name="Haridas S."/>
            <person name="Hensen N."/>
            <person name="Bonometti L."/>
            <person name="Westerberg I."/>
            <person name="Brannstrom I.O."/>
            <person name="Guillou S."/>
            <person name="Cros-Aarteil S."/>
            <person name="Calhoun S."/>
            <person name="Kuo A."/>
            <person name="Mondo S."/>
            <person name="Pangilinan J."/>
            <person name="Riley R."/>
            <person name="Labutti K."/>
            <person name="Andreopoulos B."/>
            <person name="Lipzen A."/>
            <person name="Chen C."/>
            <person name="Yanf M."/>
            <person name="Daum C."/>
            <person name="Ng V."/>
            <person name="Clum A."/>
            <person name="Steindorff A."/>
            <person name="Ohm R."/>
            <person name="Martin F."/>
            <person name="Silar P."/>
            <person name="Natvig D."/>
            <person name="Lalanne C."/>
            <person name="Gautier V."/>
            <person name="Ament-Velasquez S.L."/>
            <person name="Kruys A."/>
            <person name="Hutchinson M.I."/>
            <person name="Powell A.J."/>
            <person name="Barry K."/>
            <person name="Miller A.N."/>
            <person name="Grigoriev I.V."/>
            <person name="Debuchy R."/>
            <person name="Gladieux P."/>
            <person name="Thoren M.H."/>
            <person name="Johannesson H."/>
        </authorList>
    </citation>
    <scope>NUCLEOTIDE SEQUENCE</scope>
    <source>
        <strain evidence="1">CBS 955.72</strain>
    </source>
</reference>
<evidence type="ECO:0000313" key="1">
    <source>
        <dbReference type="EMBL" id="KAK3359206.1"/>
    </source>
</evidence>
<dbReference type="EMBL" id="JAUIQD010000002">
    <property type="protein sequence ID" value="KAK3359206.1"/>
    <property type="molecule type" value="Genomic_DNA"/>
</dbReference>
<evidence type="ECO:0000313" key="2">
    <source>
        <dbReference type="Proteomes" id="UP001275084"/>
    </source>
</evidence>